<organism evidence="11 12">
    <name type="scientific">Iodidimonas nitroreducens</name>
    <dbReference type="NCBI Taxonomy" id="1236968"/>
    <lineage>
        <taxon>Bacteria</taxon>
        <taxon>Pseudomonadati</taxon>
        <taxon>Pseudomonadota</taxon>
        <taxon>Alphaproteobacteria</taxon>
        <taxon>Iodidimonadales</taxon>
        <taxon>Iodidimonadaceae</taxon>
        <taxon>Iodidimonas</taxon>
    </lineage>
</organism>
<evidence type="ECO:0000313" key="11">
    <source>
        <dbReference type="EMBL" id="GER03976.1"/>
    </source>
</evidence>
<dbReference type="GO" id="GO:0046654">
    <property type="term" value="P:tetrahydrofolate biosynthetic process"/>
    <property type="evidence" value="ECO:0007669"/>
    <property type="project" value="UniProtKB-UniPathway"/>
</dbReference>
<dbReference type="GO" id="GO:0046452">
    <property type="term" value="P:dihydrofolate metabolic process"/>
    <property type="evidence" value="ECO:0007669"/>
    <property type="project" value="TreeGrafter"/>
</dbReference>
<keyword evidence="5 8" id="KW-0521">NADP</keyword>
<evidence type="ECO:0000259" key="10">
    <source>
        <dbReference type="PROSITE" id="PS51330"/>
    </source>
</evidence>
<evidence type="ECO:0000256" key="9">
    <source>
        <dbReference type="RuleBase" id="RU004474"/>
    </source>
</evidence>
<evidence type="ECO:0000256" key="6">
    <source>
        <dbReference type="ARBA" id="ARBA00023002"/>
    </source>
</evidence>
<keyword evidence="4 8" id="KW-0554">One-carbon metabolism</keyword>
<reference evidence="11 12" key="1">
    <citation type="submission" date="2019-09" db="EMBL/GenBank/DDBJ databases">
        <title>NBRP : Genome information of microbial organism related human and environment.</title>
        <authorList>
            <person name="Hattori M."/>
            <person name="Oshima K."/>
            <person name="Inaba H."/>
            <person name="Suda W."/>
            <person name="Sakamoto M."/>
            <person name="Iino T."/>
            <person name="Kitahara M."/>
            <person name="Oshida Y."/>
            <person name="Iida T."/>
            <person name="Kudo T."/>
            <person name="Itoh T."/>
            <person name="Ohkuma M."/>
        </authorList>
    </citation>
    <scope>NUCLEOTIDE SEQUENCE [LARGE SCALE GENOMIC DNA]</scope>
    <source>
        <strain evidence="11 12">Q-1</strain>
    </source>
</reference>
<evidence type="ECO:0000313" key="12">
    <source>
        <dbReference type="Proteomes" id="UP000324996"/>
    </source>
</evidence>
<feature type="domain" description="DHFR" evidence="10">
    <location>
        <begin position="6"/>
        <end position="164"/>
    </location>
</feature>
<dbReference type="InterPro" id="IPR012259">
    <property type="entry name" value="DHFR"/>
</dbReference>
<dbReference type="PANTHER" id="PTHR48069">
    <property type="entry name" value="DIHYDROFOLATE REDUCTASE"/>
    <property type="match status" value="1"/>
</dbReference>
<keyword evidence="12" id="KW-1185">Reference proteome</keyword>
<sequence>MRPLARLSLIVAAAENGVIGDQGRMPWHLPPDLRHFRQLTMGKPVIMGRKTHESIGKPLAGRKNIVITRQIMADVHPDILLAHSPDAALDLADSCPEVMIIGGAEIYRAFLDRADRIYLTRVHGVYTGDAIFPALSREEWREIGREDHPASDGQPAYSFIELERA</sequence>
<accession>A0A5A7NAH7</accession>
<keyword evidence="6 8" id="KW-0560">Oxidoreductase</keyword>
<dbReference type="InterPro" id="IPR024072">
    <property type="entry name" value="DHFR-like_dom_sf"/>
</dbReference>
<evidence type="ECO:0000256" key="5">
    <source>
        <dbReference type="ARBA" id="ARBA00022857"/>
    </source>
</evidence>
<dbReference type="CDD" id="cd00209">
    <property type="entry name" value="DHFR"/>
    <property type="match status" value="1"/>
</dbReference>
<evidence type="ECO:0000256" key="8">
    <source>
        <dbReference type="PIRNR" id="PIRNR000194"/>
    </source>
</evidence>
<proteinExistence type="inferred from homology"/>
<dbReference type="PRINTS" id="PR00070">
    <property type="entry name" value="DHFR"/>
</dbReference>
<gene>
    <name evidence="11" type="primary">folA</name>
    <name evidence="11" type="ORF">JCM17846_16580</name>
</gene>
<dbReference type="PROSITE" id="PS51330">
    <property type="entry name" value="DHFR_2"/>
    <property type="match status" value="1"/>
</dbReference>
<protein>
    <recommendedName>
        <fullName evidence="3 8">Dihydrofolate reductase</fullName>
        <ecNumber evidence="3 8">1.5.1.3</ecNumber>
    </recommendedName>
</protein>
<evidence type="ECO:0000256" key="1">
    <source>
        <dbReference type="ARBA" id="ARBA00004903"/>
    </source>
</evidence>
<dbReference type="GO" id="GO:0005829">
    <property type="term" value="C:cytosol"/>
    <property type="evidence" value="ECO:0007669"/>
    <property type="project" value="TreeGrafter"/>
</dbReference>
<dbReference type="GO" id="GO:0070401">
    <property type="term" value="F:NADP+ binding"/>
    <property type="evidence" value="ECO:0007669"/>
    <property type="project" value="UniProtKB-ARBA"/>
</dbReference>
<dbReference type="SUPFAM" id="SSF53597">
    <property type="entry name" value="Dihydrofolate reductase-like"/>
    <property type="match status" value="1"/>
</dbReference>
<dbReference type="InterPro" id="IPR001796">
    <property type="entry name" value="DHFR_dom"/>
</dbReference>
<comment type="caution">
    <text evidence="11">The sequence shown here is derived from an EMBL/GenBank/DDBJ whole genome shotgun (WGS) entry which is preliminary data.</text>
</comment>
<evidence type="ECO:0000256" key="7">
    <source>
        <dbReference type="ARBA" id="ARBA00025067"/>
    </source>
</evidence>
<dbReference type="Pfam" id="PF00186">
    <property type="entry name" value="DHFR_1"/>
    <property type="match status" value="1"/>
</dbReference>
<dbReference type="GO" id="GO:0004146">
    <property type="term" value="F:dihydrofolate reductase activity"/>
    <property type="evidence" value="ECO:0007669"/>
    <property type="project" value="UniProtKB-EC"/>
</dbReference>
<dbReference type="RefSeq" id="WP_390624388.1">
    <property type="nucleotide sequence ID" value="NZ_BKCN01000007.1"/>
</dbReference>
<dbReference type="PIRSF" id="PIRSF000194">
    <property type="entry name" value="DHFR"/>
    <property type="match status" value="1"/>
</dbReference>
<comment type="catalytic activity">
    <reaction evidence="8">
        <text>(6S)-5,6,7,8-tetrahydrofolate + NADP(+) = 7,8-dihydrofolate + NADPH + H(+)</text>
        <dbReference type="Rhea" id="RHEA:15009"/>
        <dbReference type="ChEBI" id="CHEBI:15378"/>
        <dbReference type="ChEBI" id="CHEBI:57451"/>
        <dbReference type="ChEBI" id="CHEBI:57453"/>
        <dbReference type="ChEBI" id="CHEBI:57783"/>
        <dbReference type="ChEBI" id="CHEBI:58349"/>
        <dbReference type="EC" id="1.5.1.3"/>
    </reaction>
</comment>
<comment type="function">
    <text evidence="7 8">Key enzyme in folate metabolism. Catalyzes an essential reaction for de novo glycine and purine synthesis, and for DNA precursor synthesis.</text>
</comment>
<dbReference type="Proteomes" id="UP000324996">
    <property type="component" value="Unassembled WGS sequence"/>
</dbReference>
<evidence type="ECO:0000256" key="3">
    <source>
        <dbReference type="ARBA" id="ARBA00012856"/>
    </source>
</evidence>
<name>A0A5A7NAH7_9PROT</name>
<dbReference type="GO" id="GO:0046655">
    <property type="term" value="P:folic acid metabolic process"/>
    <property type="evidence" value="ECO:0007669"/>
    <property type="project" value="TreeGrafter"/>
</dbReference>
<evidence type="ECO:0000256" key="2">
    <source>
        <dbReference type="ARBA" id="ARBA00009539"/>
    </source>
</evidence>
<dbReference type="Gene3D" id="3.40.430.10">
    <property type="entry name" value="Dihydrofolate Reductase, subunit A"/>
    <property type="match status" value="1"/>
</dbReference>
<comment type="similarity">
    <text evidence="2 8 9">Belongs to the dihydrofolate reductase family.</text>
</comment>
<evidence type="ECO:0000256" key="4">
    <source>
        <dbReference type="ARBA" id="ARBA00022563"/>
    </source>
</evidence>
<dbReference type="GO" id="GO:0006730">
    <property type="term" value="P:one-carbon metabolic process"/>
    <property type="evidence" value="ECO:0007669"/>
    <property type="project" value="UniProtKB-KW"/>
</dbReference>
<dbReference type="EMBL" id="BKCN01000007">
    <property type="protein sequence ID" value="GER03976.1"/>
    <property type="molecule type" value="Genomic_DNA"/>
</dbReference>
<dbReference type="AlphaFoldDB" id="A0A5A7NAH7"/>
<dbReference type="UniPathway" id="UPA00077">
    <property type="reaction ID" value="UER00158"/>
</dbReference>
<dbReference type="InterPro" id="IPR017925">
    <property type="entry name" value="DHFR_CS"/>
</dbReference>
<comment type="pathway">
    <text evidence="1 8">Cofactor biosynthesis; tetrahydrofolate biosynthesis; 5,6,7,8-tetrahydrofolate from 7,8-dihydrofolate: step 1/1.</text>
</comment>
<dbReference type="EC" id="1.5.1.3" evidence="3 8"/>
<dbReference type="FunFam" id="3.40.430.10:FF:000001">
    <property type="entry name" value="Dihydrofolate reductase"/>
    <property type="match status" value="1"/>
</dbReference>
<dbReference type="PROSITE" id="PS00075">
    <property type="entry name" value="DHFR_1"/>
    <property type="match status" value="1"/>
</dbReference>
<dbReference type="PANTHER" id="PTHR48069:SF3">
    <property type="entry name" value="DIHYDROFOLATE REDUCTASE"/>
    <property type="match status" value="1"/>
</dbReference>